<dbReference type="InterPro" id="IPR012675">
    <property type="entry name" value="Beta-grasp_dom_sf"/>
</dbReference>
<evidence type="ECO:0000259" key="2">
    <source>
        <dbReference type="PROSITE" id="PS51340"/>
    </source>
</evidence>
<dbReference type="Pfam" id="PF00111">
    <property type="entry name" value="Fer2"/>
    <property type="match status" value="1"/>
</dbReference>
<dbReference type="SUPFAM" id="SSF54292">
    <property type="entry name" value="2Fe-2S ferredoxin-like"/>
    <property type="match status" value="1"/>
</dbReference>
<dbReference type="OrthoDB" id="581532at2"/>
<dbReference type="InterPro" id="IPR005302">
    <property type="entry name" value="MoCF_Sase_C"/>
</dbReference>
<dbReference type="PANTHER" id="PTHR14237:SF19">
    <property type="entry name" value="MITOCHONDRIAL AMIDOXIME REDUCING COMPONENT 1"/>
    <property type="match status" value="1"/>
</dbReference>
<feature type="domain" description="MOSC" evidence="2">
    <location>
        <begin position="120"/>
        <end position="263"/>
    </location>
</feature>
<dbReference type="InterPro" id="IPR001041">
    <property type="entry name" value="2Fe-2S_ferredoxin-type"/>
</dbReference>
<dbReference type="InterPro" id="IPR011037">
    <property type="entry name" value="Pyrv_Knase-like_insert_dom_sf"/>
</dbReference>
<dbReference type="InterPro" id="IPR005303">
    <property type="entry name" value="MOCOS_middle"/>
</dbReference>
<dbReference type="PANTHER" id="PTHR14237">
    <property type="entry name" value="MOLYBDOPTERIN COFACTOR SULFURASE MOSC"/>
    <property type="match status" value="1"/>
</dbReference>
<dbReference type="GO" id="GO:0003824">
    <property type="term" value="F:catalytic activity"/>
    <property type="evidence" value="ECO:0007669"/>
    <property type="project" value="InterPro"/>
</dbReference>
<dbReference type="GO" id="GO:0030151">
    <property type="term" value="F:molybdenum ion binding"/>
    <property type="evidence" value="ECO:0007669"/>
    <property type="project" value="InterPro"/>
</dbReference>
<dbReference type="GO" id="GO:0030170">
    <property type="term" value="F:pyridoxal phosphate binding"/>
    <property type="evidence" value="ECO:0007669"/>
    <property type="project" value="InterPro"/>
</dbReference>
<accession>A0A1C4AKI8</accession>
<dbReference type="CDD" id="cd00207">
    <property type="entry name" value="fer2"/>
    <property type="match status" value="1"/>
</dbReference>
<evidence type="ECO:0000313" key="3">
    <source>
        <dbReference type="EMBL" id="SCB95080.1"/>
    </source>
</evidence>
<protein>
    <recommendedName>
        <fullName evidence="5">MOSC domain-containing protein</fullName>
    </recommendedName>
</protein>
<sequence>MISIDQIYIYPIKSMQGIPLTTANTGDGGFAHDRILMLSEPDGSFITARQYPELLKFKTSIVKNEVYVSLSSTKMIKFNLDEFSLSNEPTEIWGNHFTSQIAPIRVNQFFSKILHKDVQLRWVGQQLTRRTKRYPEVPVSFADGYPYLLLNKASFNYLQHQCPEQLDIRQFRGNIIIQGALPFAEDGWKTIKIGEVIFDIVKPCTRCVLTTIDANSAKPLANNEPLNTLRYFRADEQGQIDFGMNMIARNHGTISIHDKIEILERQVAKNYIKTFPPEIKTETQLCTITFEDKTIKGNNKQTILEQLEQHKIALPYSCRSGICGRCSVVLKKGEISALTQSAIKRNNRILACSCIPKGDITIESPKKG</sequence>
<dbReference type="SUPFAM" id="SSF141673">
    <property type="entry name" value="MOSC N-terminal domain-like"/>
    <property type="match status" value="1"/>
</dbReference>
<keyword evidence="4" id="KW-1185">Reference proteome</keyword>
<name>A0A1C4AKI8_9GAMM</name>
<dbReference type="AlphaFoldDB" id="A0A1C4AKI8"/>
<dbReference type="PROSITE" id="PS51340">
    <property type="entry name" value="MOSC"/>
    <property type="match status" value="1"/>
</dbReference>
<dbReference type="PROSITE" id="PS51085">
    <property type="entry name" value="2FE2S_FER_2"/>
    <property type="match status" value="1"/>
</dbReference>
<reference evidence="4" key="1">
    <citation type="submission" date="2016-08" db="EMBL/GenBank/DDBJ databases">
        <authorList>
            <person name="Varghese N."/>
            <person name="Submissions Spin"/>
        </authorList>
    </citation>
    <scope>NUCLEOTIDE SEQUENCE [LARGE SCALE GENOMIC DNA]</scope>
    <source>
        <strain evidence="4">R-53248</strain>
    </source>
</reference>
<proteinExistence type="predicted"/>
<dbReference type="InterPro" id="IPR036010">
    <property type="entry name" value="2Fe-2S_ferredoxin-like_sf"/>
</dbReference>
<gene>
    <name evidence="3" type="ORF">GA0061081_10317</name>
</gene>
<dbReference type="STRING" id="1798182.GA0061081_10317"/>
<dbReference type="Pfam" id="PF03476">
    <property type="entry name" value="MOSC_N"/>
    <property type="match status" value="1"/>
</dbReference>
<organism evidence="3 4">
    <name type="scientific">Gilliamella bombicola</name>
    <dbReference type="NCBI Taxonomy" id="1798182"/>
    <lineage>
        <taxon>Bacteria</taxon>
        <taxon>Pseudomonadati</taxon>
        <taxon>Pseudomonadota</taxon>
        <taxon>Gammaproteobacteria</taxon>
        <taxon>Orbales</taxon>
        <taxon>Orbaceae</taxon>
        <taxon>Gilliamella</taxon>
    </lineage>
</organism>
<dbReference type="RefSeq" id="WP_091347292.1">
    <property type="nucleotide sequence ID" value="NZ_FMAQ01000003.1"/>
</dbReference>
<evidence type="ECO:0000259" key="1">
    <source>
        <dbReference type="PROSITE" id="PS51085"/>
    </source>
</evidence>
<dbReference type="Pfam" id="PF03473">
    <property type="entry name" value="MOSC"/>
    <property type="match status" value="1"/>
</dbReference>
<dbReference type="Gene3D" id="3.10.20.30">
    <property type="match status" value="1"/>
</dbReference>
<dbReference type="Proteomes" id="UP000199670">
    <property type="component" value="Unassembled WGS sequence"/>
</dbReference>
<evidence type="ECO:0008006" key="5">
    <source>
        <dbReference type="Google" id="ProtNLM"/>
    </source>
</evidence>
<dbReference type="SUPFAM" id="SSF50800">
    <property type="entry name" value="PK beta-barrel domain-like"/>
    <property type="match status" value="1"/>
</dbReference>
<dbReference type="EMBL" id="FMAQ01000003">
    <property type="protein sequence ID" value="SCB95080.1"/>
    <property type="molecule type" value="Genomic_DNA"/>
</dbReference>
<feature type="domain" description="2Fe-2S ferredoxin-type" evidence="1">
    <location>
        <begin position="286"/>
        <end position="368"/>
    </location>
</feature>
<evidence type="ECO:0000313" key="4">
    <source>
        <dbReference type="Proteomes" id="UP000199670"/>
    </source>
</evidence>
<dbReference type="GO" id="GO:0051536">
    <property type="term" value="F:iron-sulfur cluster binding"/>
    <property type="evidence" value="ECO:0007669"/>
    <property type="project" value="InterPro"/>
</dbReference>